<keyword evidence="3" id="KW-0808">Transferase</keyword>
<gene>
    <name evidence="3" type="primary">aclI</name>
    <name evidence="3" type="ORF">C8035_v009701</name>
</gene>
<evidence type="ECO:0000256" key="1">
    <source>
        <dbReference type="ARBA" id="ARBA00022898"/>
    </source>
</evidence>
<dbReference type="GO" id="GO:0030170">
    <property type="term" value="F:pyridoxal phosphate binding"/>
    <property type="evidence" value="ECO:0007669"/>
    <property type="project" value="InterPro"/>
</dbReference>
<name>A0A4R8QF40_9PEZI</name>
<dbReference type="InterPro" id="IPR050478">
    <property type="entry name" value="Ethylene_sulfur-biosynth"/>
</dbReference>
<dbReference type="Gene3D" id="3.40.640.10">
    <property type="entry name" value="Type I PLP-dependent aspartate aminotransferase-like (Major domain)"/>
    <property type="match status" value="1"/>
</dbReference>
<organism evidence="3 4">
    <name type="scientific">Colletotrichum spinosum</name>
    <dbReference type="NCBI Taxonomy" id="1347390"/>
    <lineage>
        <taxon>Eukaryota</taxon>
        <taxon>Fungi</taxon>
        <taxon>Dikarya</taxon>
        <taxon>Ascomycota</taxon>
        <taxon>Pezizomycotina</taxon>
        <taxon>Sordariomycetes</taxon>
        <taxon>Hypocreomycetidae</taxon>
        <taxon>Glomerellales</taxon>
        <taxon>Glomerellaceae</taxon>
        <taxon>Colletotrichum</taxon>
        <taxon>Colletotrichum orbiculare species complex</taxon>
    </lineage>
</organism>
<comment type="caution">
    <text evidence="3">The sequence shown here is derived from an EMBL/GenBank/DDBJ whole genome shotgun (WGS) entry which is preliminary data.</text>
</comment>
<dbReference type="EMBL" id="QAPG01000039">
    <property type="protein sequence ID" value="TDZ35556.1"/>
    <property type="molecule type" value="Genomic_DNA"/>
</dbReference>
<feature type="domain" description="Aminotransferase class I/classII large" evidence="2">
    <location>
        <begin position="41"/>
        <end position="291"/>
    </location>
</feature>
<dbReference type="GO" id="GO:0006520">
    <property type="term" value="P:amino acid metabolic process"/>
    <property type="evidence" value="ECO:0007669"/>
    <property type="project" value="TreeGrafter"/>
</dbReference>
<dbReference type="PANTHER" id="PTHR43795">
    <property type="entry name" value="BIFUNCTIONAL ASPARTATE AMINOTRANSFERASE AND GLUTAMATE/ASPARTATE-PREPHENATE AMINOTRANSFERASE-RELATED"/>
    <property type="match status" value="1"/>
</dbReference>
<dbReference type="PRINTS" id="PR00753">
    <property type="entry name" value="ACCSYNTHASE"/>
</dbReference>
<proteinExistence type="predicted"/>
<evidence type="ECO:0000259" key="2">
    <source>
        <dbReference type="Pfam" id="PF00155"/>
    </source>
</evidence>
<dbReference type="PANTHER" id="PTHR43795:SF39">
    <property type="entry name" value="AMINOTRANSFERASE CLASS I_CLASSII DOMAIN-CONTAINING PROTEIN"/>
    <property type="match status" value="1"/>
</dbReference>
<evidence type="ECO:0000313" key="3">
    <source>
        <dbReference type="EMBL" id="TDZ35556.1"/>
    </source>
</evidence>
<protein>
    <submittedName>
        <fullName evidence="3">Putative aminotransferase aclI</fullName>
    </submittedName>
</protein>
<evidence type="ECO:0000313" key="4">
    <source>
        <dbReference type="Proteomes" id="UP000295083"/>
    </source>
</evidence>
<keyword evidence="1" id="KW-0663">Pyridoxal phosphate</keyword>
<sequence length="294" mass="32166">MDSGAFLSKRGEQYALPANKNKLLEILRDVWHPIDNPQGYLNLGVAENTLMHKELLQYVNTKLTVDGAALGYGDSFSGSHRLKNVLATFLTRHFRAARPIQAADLVVTSGVSAAIEACAFTLGNVGDGVLLARPFYKAFPYNLSNRAGLRPVFVSFSGEDPFGPESAAKYERALLEAREQGITVRALLLCNPHNPLGTCAARQTLISYMELCQKYNLHVISDEIYGLSCWENPETPEATTFHSMLSINPDGIINPALVHVLWGISKDLGMNGVRMGCVVSQTNQSLIRALQTNS</sequence>
<dbReference type="Proteomes" id="UP000295083">
    <property type="component" value="Unassembled WGS sequence"/>
</dbReference>
<dbReference type="CDD" id="cd00609">
    <property type="entry name" value="AAT_like"/>
    <property type="match status" value="1"/>
</dbReference>
<accession>A0A4R8QF40</accession>
<dbReference type="Pfam" id="PF00155">
    <property type="entry name" value="Aminotran_1_2"/>
    <property type="match status" value="1"/>
</dbReference>
<dbReference type="InterPro" id="IPR015424">
    <property type="entry name" value="PyrdxlP-dep_Trfase"/>
</dbReference>
<dbReference type="SUPFAM" id="SSF53383">
    <property type="entry name" value="PLP-dependent transferases"/>
    <property type="match status" value="1"/>
</dbReference>
<dbReference type="InterPro" id="IPR015421">
    <property type="entry name" value="PyrdxlP-dep_Trfase_major"/>
</dbReference>
<dbReference type="AlphaFoldDB" id="A0A4R8QF40"/>
<dbReference type="InterPro" id="IPR004839">
    <property type="entry name" value="Aminotransferase_I/II_large"/>
</dbReference>
<keyword evidence="4" id="KW-1185">Reference proteome</keyword>
<keyword evidence="3" id="KW-0032">Aminotransferase</keyword>
<dbReference type="GO" id="GO:0008483">
    <property type="term" value="F:transaminase activity"/>
    <property type="evidence" value="ECO:0007669"/>
    <property type="project" value="UniProtKB-KW"/>
</dbReference>
<reference evidence="3 4" key="1">
    <citation type="submission" date="2018-11" db="EMBL/GenBank/DDBJ databases">
        <title>Genome sequence and assembly of Colletotrichum spinosum.</title>
        <authorList>
            <person name="Gan P."/>
            <person name="Shirasu K."/>
        </authorList>
    </citation>
    <scope>NUCLEOTIDE SEQUENCE [LARGE SCALE GENOMIC DNA]</scope>
    <source>
        <strain evidence="3 4">CBS 515.97</strain>
    </source>
</reference>